<evidence type="ECO:0000313" key="3">
    <source>
        <dbReference type="EMBL" id="CCK77491.1"/>
    </source>
</evidence>
<evidence type="ECO:0000313" key="4">
    <source>
        <dbReference type="Proteomes" id="UP000032749"/>
    </source>
</evidence>
<reference evidence="3 4" key="1">
    <citation type="journal article" date="2013" name="Nat. Commun.">
        <title>Genome sequence and functional genomic analysis of the oil-degrading bacterium Oleispira antarctica.</title>
        <authorList>
            <person name="Kube M."/>
            <person name="Chernikova T.N."/>
            <person name="Al-Ramahi Y."/>
            <person name="Beloqui A."/>
            <person name="Lopez-Cortez N."/>
            <person name="Guazzaroni M.E."/>
            <person name="Heipieper H.J."/>
            <person name="Klages S."/>
            <person name="Kotsyurbenko O.R."/>
            <person name="Langer I."/>
            <person name="Nechitaylo T.Y."/>
            <person name="Lunsdorf H."/>
            <person name="Fernandez M."/>
            <person name="Juarez S."/>
            <person name="Ciordia S."/>
            <person name="Singer A."/>
            <person name="Kagan O."/>
            <person name="Egorova O."/>
            <person name="Petit P.A."/>
            <person name="Stogios P."/>
            <person name="Kim Y."/>
            <person name="Tchigvintsev A."/>
            <person name="Flick R."/>
            <person name="Denaro R."/>
            <person name="Genovese M."/>
            <person name="Albar J.P."/>
            <person name="Reva O.N."/>
            <person name="Martinez-Gomariz M."/>
            <person name="Tran H."/>
            <person name="Ferrer M."/>
            <person name="Savchenko A."/>
            <person name="Yakunin A.F."/>
            <person name="Yakimov M.M."/>
            <person name="Golyshina O.V."/>
            <person name="Reinhardt R."/>
            <person name="Golyshin P.N."/>
        </authorList>
    </citation>
    <scope>NUCLEOTIDE SEQUENCE [LARGE SCALE GENOMIC DNA]</scope>
</reference>
<organism evidence="3 4">
    <name type="scientific">Oleispira antarctica RB-8</name>
    <dbReference type="NCBI Taxonomy" id="698738"/>
    <lineage>
        <taxon>Bacteria</taxon>
        <taxon>Pseudomonadati</taxon>
        <taxon>Pseudomonadota</taxon>
        <taxon>Gammaproteobacteria</taxon>
        <taxon>Oceanospirillales</taxon>
        <taxon>Oceanospirillaceae</taxon>
        <taxon>Oleispira</taxon>
    </lineage>
</organism>
<dbReference type="STRING" id="698738.OLEAN_C33150"/>
<dbReference type="Proteomes" id="UP000032749">
    <property type="component" value="Chromosome"/>
</dbReference>
<sequence length="232" mass="25960">MAKYVLRTVFLIFLCLPSLYGHTETPSFDDEDTEFEGDSETDSDDDEGFYYEDAFSDREYTDTRPFFSLEALLGGETLEDIQFENGDIDSIRAGSGVYIALGVAHLMFEKRVDVGIKAGYLFDLVTAKADDGSESVMSFTRKPIDIFSHYWAGRHCFGGGLTAHLDPVFTSRETTDNAKYQNAYGAYAEYLFHFTGTGSSLGVKYLSINYKNKKTDKISDGSAWGITFSQLF</sequence>
<feature type="chain" id="PRO_5004374366" description="Outer membrane protein beta-barrel domain-containing protein" evidence="2">
    <location>
        <begin position="24"/>
        <end position="232"/>
    </location>
</feature>
<evidence type="ECO:0000256" key="1">
    <source>
        <dbReference type="SAM" id="MobiDB-lite"/>
    </source>
</evidence>
<feature type="region of interest" description="Disordered" evidence="1">
    <location>
        <begin position="27"/>
        <end position="47"/>
    </location>
</feature>
<evidence type="ECO:0008006" key="5">
    <source>
        <dbReference type="Google" id="ProtNLM"/>
    </source>
</evidence>
<keyword evidence="4" id="KW-1185">Reference proteome</keyword>
<evidence type="ECO:0000256" key="2">
    <source>
        <dbReference type="SAM" id="SignalP"/>
    </source>
</evidence>
<name>R4YQP2_OLEAN</name>
<dbReference type="AlphaFoldDB" id="R4YQP2"/>
<dbReference type="EMBL" id="FO203512">
    <property type="protein sequence ID" value="CCK77491.1"/>
    <property type="molecule type" value="Genomic_DNA"/>
</dbReference>
<proteinExistence type="predicted"/>
<keyword evidence="2" id="KW-0732">Signal</keyword>
<dbReference type="KEGG" id="oai:OLEAN_C33150"/>
<dbReference type="HOGENOM" id="CLU_1193893_0_0_6"/>
<accession>R4YQP2</accession>
<gene>
    <name evidence="3" type="ORF">OLEAN_C33150</name>
</gene>
<protein>
    <recommendedName>
        <fullName evidence="5">Outer membrane protein beta-barrel domain-containing protein</fullName>
    </recommendedName>
</protein>
<feature type="signal peptide" evidence="2">
    <location>
        <begin position="1"/>
        <end position="23"/>
    </location>
</feature>